<feature type="domain" description="Response regulatory" evidence="8">
    <location>
        <begin position="1"/>
        <end position="114"/>
    </location>
</feature>
<proteinExistence type="predicted"/>
<dbReference type="Proteomes" id="UP000288351">
    <property type="component" value="Unassembled WGS sequence"/>
</dbReference>
<sequence>MVVDDEPLMRGGLQRILETDENIRVCATCDGGEAVAAALRHRPDVALVDIHMPDVDGVAVLEELRALAEPPVVAMLTGFGSDANVVRALAAGASGFLLKDRALDELIPGVHLLAAGGSALSARVTRAIHAVPRPAQAAVSAAGPGYAALTEREREVFWLLPTGASNEEIGRRLFLSKTTVRDHVSAILAKLGVANRIQAAVLAQSLDARVPERSRGQAGATPSAPAGASQG</sequence>
<evidence type="ECO:0000256" key="3">
    <source>
        <dbReference type="ARBA" id="ARBA00023125"/>
    </source>
</evidence>
<reference evidence="9 10" key="1">
    <citation type="journal article" date="2019" name="Microbiol. Resour. Announc.">
        <title>Draft Genome Sequence of the Most Traditional epsilon-Poly-l-Lysine Producer, Streptomyces albulus NBRC14147.</title>
        <authorList>
            <person name="Yamanaka K."/>
            <person name="Hamano Y."/>
        </authorList>
    </citation>
    <scope>NUCLEOTIDE SEQUENCE [LARGE SCALE GENOMIC DNA]</scope>
    <source>
        <strain evidence="9 10">NBRC 14147</strain>
    </source>
</reference>
<dbReference type="CDD" id="cd17535">
    <property type="entry name" value="REC_NarL-like"/>
    <property type="match status" value="1"/>
</dbReference>
<comment type="caution">
    <text evidence="9">The sequence shown here is derived from an EMBL/GenBank/DDBJ whole genome shotgun (WGS) entry which is preliminary data.</text>
</comment>
<dbReference type="PROSITE" id="PS50043">
    <property type="entry name" value="HTH_LUXR_2"/>
    <property type="match status" value="1"/>
</dbReference>
<evidence type="ECO:0000256" key="4">
    <source>
        <dbReference type="ARBA" id="ARBA00023163"/>
    </source>
</evidence>
<dbReference type="GO" id="GO:0006355">
    <property type="term" value="P:regulation of DNA-templated transcription"/>
    <property type="evidence" value="ECO:0007669"/>
    <property type="project" value="InterPro"/>
</dbReference>
<accession>A0A401QT16</accession>
<feature type="region of interest" description="Disordered" evidence="6">
    <location>
        <begin position="212"/>
        <end position="231"/>
    </location>
</feature>
<dbReference type="InterPro" id="IPR000792">
    <property type="entry name" value="Tscrpt_reg_LuxR_C"/>
</dbReference>
<feature type="modified residue" description="4-aspartylphosphate" evidence="5">
    <location>
        <position position="49"/>
    </location>
</feature>
<dbReference type="PROSITE" id="PS00622">
    <property type="entry name" value="HTH_LUXR_1"/>
    <property type="match status" value="1"/>
</dbReference>
<evidence type="ECO:0000256" key="1">
    <source>
        <dbReference type="ARBA" id="ARBA00022553"/>
    </source>
</evidence>
<dbReference type="Pfam" id="PF00196">
    <property type="entry name" value="GerE"/>
    <property type="match status" value="1"/>
</dbReference>
<evidence type="ECO:0000259" key="8">
    <source>
        <dbReference type="PROSITE" id="PS50110"/>
    </source>
</evidence>
<dbReference type="GO" id="GO:0000160">
    <property type="term" value="P:phosphorelay signal transduction system"/>
    <property type="evidence" value="ECO:0007669"/>
    <property type="project" value="InterPro"/>
</dbReference>
<gene>
    <name evidence="9" type="ORF">SALB_01122</name>
</gene>
<dbReference type="CDD" id="cd06170">
    <property type="entry name" value="LuxR_C_like"/>
    <property type="match status" value="1"/>
</dbReference>
<dbReference type="SMART" id="SM00448">
    <property type="entry name" value="REC"/>
    <property type="match status" value="1"/>
</dbReference>
<dbReference type="PANTHER" id="PTHR43214:SF24">
    <property type="entry name" value="TRANSCRIPTIONAL REGULATORY PROTEIN NARL-RELATED"/>
    <property type="match status" value="1"/>
</dbReference>
<evidence type="ECO:0000256" key="2">
    <source>
        <dbReference type="ARBA" id="ARBA00023015"/>
    </source>
</evidence>
<dbReference type="InterPro" id="IPR039420">
    <property type="entry name" value="WalR-like"/>
</dbReference>
<dbReference type="PANTHER" id="PTHR43214">
    <property type="entry name" value="TWO-COMPONENT RESPONSE REGULATOR"/>
    <property type="match status" value="1"/>
</dbReference>
<dbReference type="InterPro" id="IPR011006">
    <property type="entry name" value="CheY-like_superfamily"/>
</dbReference>
<dbReference type="RefSeq" id="WP_037635428.1">
    <property type="nucleotide sequence ID" value="NZ_BHXC01000006.1"/>
</dbReference>
<dbReference type="PROSITE" id="PS50110">
    <property type="entry name" value="RESPONSE_REGULATORY"/>
    <property type="match status" value="1"/>
</dbReference>
<dbReference type="GO" id="GO:0003677">
    <property type="term" value="F:DNA binding"/>
    <property type="evidence" value="ECO:0007669"/>
    <property type="project" value="UniProtKB-KW"/>
</dbReference>
<dbReference type="SMART" id="SM00421">
    <property type="entry name" value="HTH_LUXR"/>
    <property type="match status" value="1"/>
</dbReference>
<evidence type="ECO:0000256" key="6">
    <source>
        <dbReference type="SAM" id="MobiDB-lite"/>
    </source>
</evidence>
<protein>
    <submittedName>
        <fullName evidence="9">DNA-binding response regulator</fullName>
    </submittedName>
</protein>
<dbReference type="SUPFAM" id="SSF52172">
    <property type="entry name" value="CheY-like"/>
    <property type="match status" value="1"/>
</dbReference>
<dbReference type="Gene3D" id="3.40.50.2300">
    <property type="match status" value="1"/>
</dbReference>
<keyword evidence="1 5" id="KW-0597">Phosphoprotein</keyword>
<feature type="compositionally biased region" description="Low complexity" evidence="6">
    <location>
        <begin position="216"/>
        <end position="231"/>
    </location>
</feature>
<dbReference type="PRINTS" id="PR00038">
    <property type="entry name" value="HTHLUXR"/>
</dbReference>
<keyword evidence="4" id="KW-0804">Transcription</keyword>
<feature type="domain" description="HTH luxR-type" evidence="7">
    <location>
        <begin position="142"/>
        <end position="207"/>
    </location>
</feature>
<dbReference type="Pfam" id="PF00072">
    <property type="entry name" value="Response_reg"/>
    <property type="match status" value="1"/>
</dbReference>
<evidence type="ECO:0000313" key="10">
    <source>
        <dbReference type="Proteomes" id="UP000288351"/>
    </source>
</evidence>
<keyword evidence="2" id="KW-0805">Transcription regulation</keyword>
<keyword evidence="3 9" id="KW-0238">DNA-binding</keyword>
<dbReference type="EMBL" id="BHXC01000006">
    <property type="protein sequence ID" value="GCB88452.1"/>
    <property type="molecule type" value="Genomic_DNA"/>
</dbReference>
<evidence type="ECO:0000256" key="5">
    <source>
        <dbReference type="PROSITE-ProRule" id="PRU00169"/>
    </source>
</evidence>
<dbReference type="AlphaFoldDB" id="A0A401QT16"/>
<name>A0A401QT16_STRNR</name>
<dbReference type="InterPro" id="IPR058245">
    <property type="entry name" value="NreC/VraR/RcsB-like_REC"/>
</dbReference>
<organism evidence="9 10">
    <name type="scientific">Streptomyces noursei</name>
    <name type="common">Streptomyces albulus</name>
    <dbReference type="NCBI Taxonomy" id="1971"/>
    <lineage>
        <taxon>Bacteria</taxon>
        <taxon>Bacillati</taxon>
        <taxon>Actinomycetota</taxon>
        <taxon>Actinomycetes</taxon>
        <taxon>Kitasatosporales</taxon>
        <taxon>Streptomycetaceae</taxon>
        <taxon>Streptomyces</taxon>
    </lineage>
</organism>
<dbReference type="InterPro" id="IPR001789">
    <property type="entry name" value="Sig_transdc_resp-reg_receiver"/>
</dbReference>
<evidence type="ECO:0000313" key="9">
    <source>
        <dbReference type="EMBL" id="GCB88452.1"/>
    </source>
</evidence>
<evidence type="ECO:0000259" key="7">
    <source>
        <dbReference type="PROSITE" id="PS50043"/>
    </source>
</evidence>